<keyword evidence="7 11" id="KW-0808">Transferase</keyword>
<comment type="catalytic activity">
    <reaction evidence="10 11">
        <text>N(6)-[(R)-dihydrolipoyl]-L-lysyl-[protein] + succinyl-CoA = N(6)-[(R)-S(8)-succinyldihydrolipoyl]-L-lysyl-[protein] + CoA</text>
        <dbReference type="Rhea" id="RHEA:15213"/>
        <dbReference type="Rhea" id="RHEA-COMP:10475"/>
        <dbReference type="Rhea" id="RHEA-COMP:20092"/>
        <dbReference type="ChEBI" id="CHEBI:57287"/>
        <dbReference type="ChEBI" id="CHEBI:57292"/>
        <dbReference type="ChEBI" id="CHEBI:83100"/>
        <dbReference type="ChEBI" id="CHEBI:83120"/>
        <dbReference type="EC" id="2.3.1.61"/>
    </reaction>
</comment>
<keyword evidence="8 11" id="KW-0450">Lipoyl</keyword>
<keyword evidence="6 11" id="KW-0816">Tricarboxylic acid cycle</keyword>
<dbReference type="InterPro" id="IPR050537">
    <property type="entry name" value="2-oxoacid_dehydrogenase"/>
</dbReference>
<dbReference type="PROSITE" id="PS50968">
    <property type="entry name" value="BIOTINYL_LIPOYL"/>
    <property type="match status" value="1"/>
</dbReference>
<feature type="domain" description="Peripheral subunit-binding (PSBD)" evidence="14">
    <location>
        <begin position="101"/>
        <end position="138"/>
    </location>
</feature>
<dbReference type="InterPro" id="IPR000089">
    <property type="entry name" value="Biotin_lipoyl"/>
</dbReference>
<dbReference type="InterPro" id="IPR001078">
    <property type="entry name" value="2-oxoacid_DH_actylTfrase"/>
</dbReference>
<evidence type="ECO:0000256" key="11">
    <source>
        <dbReference type="RuleBase" id="RU361138"/>
    </source>
</evidence>
<evidence type="ECO:0000256" key="8">
    <source>
        <dbReference type="ARBA" id="ARBA00022823"/>
    </source>
</evidence>
<dbReference type="GO" id="GO:0045252">
    <property type="term" value="C:oxoglutarate dehydrogenase complex"/>
    <property type="evidence" value="ECO:0007669"/>
    <property type="project" value="UniProtKB-UniRule"/>
</dbReference>
<evidence type="ECO:0000256" key="6">
    <source>
        <dbReference type="ARBA" id="ARBA00022532"/>
    </source>
</evidence>
<evidence type="ECO:0000256" key="1">
    <source>
        <dbReference type="ARBA" id="ARBA00004052"/>
    </source>
</evidence>
<name>A0AAD1KS00_THETH</name>
<dbReference type="SUPFAM" id="SSF51230">
    <property type="entry name" value="Single hybrid motif"/>
    <property type="match status" value="1"/>
</dbReference>
<evidence type="ECO:0000256" key="3">
    <source>
        <dbReference type="ARBA" id="ARBA00007317"/>
    </source>
</evidence>
<dbReference type="Pfam" id="PF00198">
    <property type="entry name" value="2-oxoacid_dh"/>
    <property type="match status" value="1"/>
</dbReference>
<comment type="function">
    <text evidence="1 11">E2 component of the 2-oxoglutarate dehydrogenase (OGDH) complex which catalyzes the second step in the conversion of 2-oxoglutarate to succinyl-CoA and CO(2).</text>
</comment>
<dbReference type="GO" id="GO:0005829">
    <property type="term" value="C:cytosol"/>
    <property type="evidence" value="ECO:0007669"/>
    <property type="project" value="TreeGrafter"/>
</dbReference>
<evidence type="ECO:0000256" key="2">
    <source>
        <dbReference type="ARBA" id="ARBA00005145"/>
    </source>
</evidence>
<accession>A0AAD1KS00</accession>
<comment type="pathway">
    <text evidence="2 11">Amino-acid degradation; L-lysine degradation via saccharopine pathway; glutaryl-CoA from L-lysine: step 6/6.</text>
</comment>
<proteinExistence type="inferred from homology"/>
<gene>
    <name evidence="15" type="ORF">TthAA11_01010</name>
</gene>
<evidence type="ECO:0000256" key="10">
    <source>
        <dbReference type="ARBA" id="ARBA00052761"/>
    </source>
</evidence>
<comment type="cofactor">
    <cofactor evidence="11">
        <name>(R)-lipoate</name>
        <dbReference type="ChEBI" id="CHEBI:83088"/>
    </cofactor>
    <text evidence="11">Binds 1 lipoyl cofactor covalently.</text>
</comment>
<dbReference type="Pfam" id="PF00364">
    <property type="entry name" value="Biotin_lipoyl"/>
    <property type="match status" value="1"/>
</dbReference>
<evidence type="ECO:0000259" key="14">
    <source>
        <dbReference type="PROSITE" id="PS51826"/>
    </source>
</evidence>
<dbReference type="SUPFAM" id="SSF52777">
    <property type="entry name" value="CoA-dependent acyltransferases"/>
    <property type="match status" value="1"/>
</dbReference>
<dbReference type="GO" id="GO:0006099">
    <property type="term" value="P:tricarboxylic acid cycle"/>
    <property type="evidence" value="ECO:0007669"/>
    <property type="project" value="UniProtKB-UniRule"/>
</dbReference>
<dbReference type="InterPro" id="IPR011053">
    <property type="entry name" value="Single_hybrid_motif"/>
</dbReference>
<evidence type="ECO:0000256" key="12">
    <source>
        <dbReference type="SAM" id="MobiDB-lite"/>
    </source>
</evidence>
<dbReference type="SUPFAM" id="SSF47005">
    <property type="entry name" value="Peripheral subunit-binding domain of 2-oxo acid dehydrogenase complex"/>
    <property type="match status" value="1"/>
</dbReference>
<dbReference type="CDD" id="cd06849">
    <property type="entry name" value="lipoyl_domain"/>
    <property type="match status" value="1"/>
</dbReference>
<dbReference type="GO" id="GO:0033512">
    <property type="term" value="P:L-lysine catabolic process to acetyl-CoA via saccharopine"/>
    <property type="evidence" value="ECO:0007669"/>
    <property type="project" value="UniProtKB-UniRule"/>
</dbReference>
<protein>
    <recommendedName>
        <fullName evidence="5 11">Dihydrolipoyllysine-residue succinyltransferase component of 2-oxoglutarate dehydrogenase complex</fullName>
        <ecNumber evidence="4 11">2.3.1.61</ecNumber>
    </recommendedName>
    <alternativeName>
        <fullName evidence="11">2-oxoglutarate dehydrogenase complex component E2</fullName>
    </alternativeName>
</protein>
<dbReference type="FunFam" id="3.30.559.10:FF:000007">
    <property type="entry name" value="Dihydrolipoamide acetyltransferase component of pyruvate dehydrogenase complex"/>
    <property type="match status" value="1"/>
</dbReference>
<feature type="domain" description="Lipoyl-binding" evidence="13">
    <location>
        <begin position="1"/>
        <end position="76"/>
    </location>
</feature>
<dbReference type="InterPro" id="IPR036625">
    <property type="entry name" value="E3-bd_dom_sf"/>
</dbReference>
<dbReference type="NCBIfam" id="NF004309">
    <property type="entry name" value="PRK05704.1"/>
    <property type="match status" value="1"/>
</dbReference>
<dbReference type="InterPro" id="IPR004167">
    <property type="entry name" value="PSBD"/>
</dbReference>
<feature type="compositionally biased region" description="Pro residues" evidence="12">
    <location>
        <begin position="148"/>
        <end position="171"/>
    </location>
</feature>
<dbReference type="Gene3D" id="4.10.320.10">
    <property type="entry name" value="E3-binding domain"/>
    <property type="match status" value="1"/>
</dbReference>
<dbReference type="EC" id="2.3.1.61" evidence="4 11"/>
<dbReference type="GO" id="GO:0004149">
    <property type="term" value="F:dihydrolipoyllysine-residue succinyltransferase activity"/>
    <property type="evidence" value="ECO:0007669"/>
    <property type="project" value="UniProtKB-UniRule"/>
</dbReference>
<dbReference type="NCBIfam" id="TIGR01347">
    <property type="entry name" value="sucB"/>
    <property type="match status" value="1"/>
</dbReference>
<dbReference type="Pfam" id="PF02817">
    <property type="entry name" value="E3_binding"/>
    <property type="match status" value="1"/>
</dbReference>
<dbReference type="PROSITE" id="PS00189">
    <property type="entry name" value="LIPOYL"/>
    <property type="match status" value="1"/>
</dbReference>
<reference evidence="15" key="1">
    <citation type="submission" date="2021-07" db="EMBL/GenBank/DDBJ databases">
        <title>Complete genome sequences of four Thermus thermophilus strains isolated from Arima Hot Spring in Japan.</title>
        <authorList>
            <person name="Tomariguchi N."/>
            <person name="Ueno Y."/>
            <person name="Miyazaki K."/>
        </authorList>
    </citation>
    <scope>NUCLEOTIDE SEQUENCE</scope>
    <source>
        <strain evidence="15">AA1-1</strain>
    </source>
</reference>
<keyword evidence="9 11" id="KW-0012">Acyltransferase</keyword>
<evidence type="ECO:0000256" key="5">
    <source>
        <dbReference type="ARBA" id="ARBA00019511"/>
    </source>
</evidence>
<dbReference type="Gene3D" id="3.30.559.10">
    <property type="entry name" value="Chloramphenicol acetyltransferase-like domain"/>
    <property type="match status" value="1"/>
</dbReference>
<evidence type="ECO:0000256" key="9">
    <source>
        <dbReference type="ARBA" id="ARBA00023315"/>
    </source>
</evidence>
<dbReference type="PROSITE" id="PS51826">
    <property type="entry name" value="PSBD"/>
    <property type="match status" value="1"/>
</dbReference>
<dbReference type="EMBL" id="AP024926">
    <property type="protein sequence ID" value="BCZ85919.1"/>
    <property type="molecule type" value="Genomic_DNA"/>
</dbReference>
<evidence type="ECO:0000259" key="13">
    <source>
        <dbReference type="PROSITE" id="PS50968"/>
    </source>
</evidence>
<dbReference type="PANTHER" id="PTHR43416">
    <property type="entry name" value="DIHYDROLIPOYLLYSINE-RESIDUE SUCCINYLTRANSFERASE COMPONENT OF 2-OXOGLUTARATE DEHYDROGENASE COMPLEX, MITOCHONDRIAL-RELATED"/>
    <property type="match status" value="1"/>
</dbReference>
<dbReference type="InterPro" id="IPR023213">
    <property type="entry name" value="CAT-like_dom_sf"/>
</dbReference>
<dbReference type="PANTHER" id="PTHR43416:SF5">
    <property type="entry name" value="DIHYDROLIPOYLLYSINE-RESIDUE SUCCINYLTRANSFERASE COMPONENT OF 2-OXOGLUTARATE DEHYDROGENASE COMPLEX, MITOCHONDRIAL"/>
    <property type="match status" value="1"/>
</dbReference>
<dbReference type="InterPro" id="IPR003016">
    <property type="entry name" value="2-oxoA_DH_lipoyl-BS"/>
</dbReference>
<dbReference type="AlphaFoldDB" id="A0AAD1KS00"/>
<dbReference type="InterPro" id="IPR006255">
    <property type="entry name" value="SucB"/>
</dbReference>
<dbReference type="Gene3D" id="2.40.50.100">
    <property type="match status" value="1"/>
</dbReference>
<sequence length="406" mass="44549">MQELKVPSVGESIVEVEIGAWLKGEGESFAQDEPLVELITDKATLELPAPFAGTLKQILKKTGETARVGEAIALLEEGRAEAAPKAQAPAEAPKEPSPEPLAMPAAERLMQEKGVSPAEVQGTGLGGRILKEDVMRHLEERTPTKPQEAPPPPPPSRPAPPPSTPTQPPADKPWRVSEAVPMTPLRRRIAERLLMVRQTTAMLTTFNEADMSAVIALRKELGEAFQKKYGVKLGFMSFFVKAVVQALKEIPELNAEIRDNHIVYHRYYDIGIAVGGGEGLVVPVIRDADRLSFAEIEQKIADFAERARTKKLKPEELMGGTFTITNGGIYGSLNSTPLLNPPQVGILGMHAIQERPVVRDGQVVIRPMMYLALSYDHRIVDGREAVTFLRRVKELIENPARLLLEV</sequence>
<dbReference type="Proteomes" id="UP000825379">
    <property type="component" value="Chromosome"/>
</dbReference>
<feature type="region of interest" description="Disordered" evidence="12">
    <location>
        <begin position="139"/>
        <end position="179"/>
    </location>
</feature>
<comment type="similarity">
    <text evidence="3 11">Belongs to the 2-oxoacid dehydrogenase family.</text>
</comment>
<evidence type="ECO:0000256" key="7">
    <source>
        <dbReference type="ARBA" id="ARBA00022679"/>
    </source>
</evidence>
<organism evidence="15 16">
    <name type="scientific">Thermus thermophilus</name>
    <dbReference type="NCBI Taxonomy" id="274"/>
    <lineage>
        <taxon>Bacteria</taxon>
        <taxon>Thermotogati</taxon>
        <taxon>Deinococcota</taxon>
        <taxon>Deinococci</taxon>
        <taxon>Thermales</taxon>
        <taxon>Thermaceae</taxon>
        <taxon>Thermus</taxon>
    </lineage>
</organism>
<evidence type="ECO:0000256" key="4">
    <source>
        <dbReference type="ARBA" id="ARBA00012945"/>
    </source>
</evidence>
<feature type="region of interest" description="Disordered" evidence="12">
    <location>
        <begin position="79"/>
        <end position="101"/>
    </location>
</feature>
<dbReference type="RefSeq" id="WP_223968781.1">
    <property type="nucleotide sequence ID" value="NZ_AP024926.1"/>
</dbReference>
<evidence type="ECO:0000313" key="15">
    <source>
        <dbReference type="EMBL" id="BCZ85919.1"/>
    </source>
</evidence>
<evidence type="ECO:0000313" key="16">
    <source>
        <dbReference type="Proteomes" id="UP000825379"/>
    </source>
</evidence>